<evidence type="ECO:0000313" key="1">
    <source>
        <dbReference type="EMBL" id="MBR7743477.1"/>
    </source>
</evidence>
<name>A0A941DAL3_9MICO</name>
<accession>A0A941DAL3</accession>
<organism evidence="1 2">
    <name type="scientific">Phycicoccus avicenniae</name>
    <dbReference type="NCBI Taxonomy" id="2828860"/>
    <lineage>
        <taxon>Bacteria</taxon>
        <taxon>Bacillati</taxon>
        <taxon>Actinomycetota</taxon>
        <taxon>Actinomycetes</taxon>
        <taxon>Micrococcales</taxon>
        <taxon>Intrasporangiaceae</taxon>
        <taxon>Phycicoccus</taxon>
    </lineage>
</organism>
<dbReference type="InterPro" id="IPR029465">
    <property type="entry name" value="ATPgrasp_TupA"/>
</dbReference>
<dbReference type="EMBL" id="JAGSNF010000012">
    <property type="protein sequence ID" value="MBR7743477.1"/>
    <property type="molecule type" value="Genomic_DNA"/>
</dbReference>
<dbReference type="Pfam" id="PF14305">
    <property type="entry name" value="ATPgrasp_TupA"/>
    <property type="match status" value="1"/>
</dbReference>
<keyword evidence="2" id="KW-1185">Reference proteome</keyword>
<evidence type="ECO:0008006" key="3">
    <source>
        <dbReference type="Google" id="ProtNLM"/>
    </source>
</evidence>
<dbReference type="AlphaFoldDB" id="A0A941DAL3"/>
<comment type="caution">
    <text evidence="1">The sequence shown here is derived from an EMBL/GenBank/DDBJ whole genome shotgun (WGS) entry which is preliminary data.</text>
</comment>
<reference evidence="1" key="1">
    <citation type="submission" date="2021-04" db="EMBL/GenBank/DDBJ databases">
        <title>Phycicoccus avicenniae sp. nov., a novel endophytic actinomycetes isolated from branch of Avicennia mariana.</title>
        <authorList>
            <person name="Tuo L."/>
        </authorList>
    </citation>
    <scope>NUCLEOTIDE SEQUENCE</scope>
    <source>
        <strain evidence="1">BSK3Z-2</strain>
    </source>
</reference>
<proteinExistence type="predicted"/>
<dbReference type="Proteomes" id="UP000677016">
    <property type="component" value="Unassembled WGS sequence"/>
</dbReference>
<dbReference type="RefSeq" id="WP_211602735.1">
    <property type="nucleotide sequence ID" value="NZ_JAGSNF010000012.1"/>
</dbReference>
<gene>
    <name evidence="1" type="ORF">KC207_09275</name>
</gene>
<evidence type="ECO:0000313" key="2">
    <source>
        <dbReference type="Proteomes" id="UP000677016"/>
    </source>
</evidence>
<protein>
    <recommendedName>
        <fullName evidence="3">ATP-grasp domain-containing protein</fullName>
    </recommendedName>
</protein>
<sequence>MSATSRSAGADLRGTLRRLERAVARRGRLVARLTAQVAILTEETRSPMERTLGTGPDREQDLGVASYVLAARMHRRHHVHVNAREGLREPILDLAPKLPGRAWAVRNGVRVARELGRWPDPDAVDWDALPDRFVLKSSIGAGGVNVFPLVRRPDGGWTDMLTGEPTTRAEVTQALWSRHGDRSTYFAEEFLVGRGGRPGDVPDDVKVFCFYGRPFYVEVRRGDQSRARDVTPRVRTFTADGTELHHVRALLDPGDGDVGEPSDLATVVEVAGRLSATIRRPLQRLDFFETGDGLVFGEVTLSPGHPPALGTTWDRRMGEAYEDAYGRLLADLAAEGALGVTFGDGPVSA</sequence>